<name>A0AAQ3MQI7_VIGMU</name>
<gene>
    <name evidence="2" type="ORF">V8G54_034358</name>
</gene>
<protein>
    <submittedName>
        <fullName evidence="2">Uncharacterized protein</fullName>
    </submittedName>
</protein>
<organism evidence="2 3">
    <name type="scientific">Vigna mungo</name>
    <name type="common">Black gram</name>
    <name type="synonym">Phaseolus mungo</name>
    <dbReference type="NCBI Taxonomy" id="3915"/>
    <lineage>
        <taxon>Eukaryota</taxon>
        <taxon>Viridiplantae</taxon>
        <taxon>Streptophyta</taxon>
        <taxon>Embryophyta</taxon>
        <taxon>Tracheophyta</taxon>
        <taxon>Spermatophyta</taxon>
        <taxon>Magnoliopsida</taxon>
        <taxon>eudicotyledons</taxon>
        <taxon>Gunneridae</taxon>
        <taxon>Pentapetalae</taxon>
        <taxon>rosids</taxon>
        <taxon>fabids</taxon>
        <taxon>Fabales</taxon>
        <taxon>Fabaceae</taxon>
        <taxon>Papilionoideae</taxon>
        <taxon>50 kb inversion clade</taxon>
        <taxon>NPAAA clade</taxon>
        <taxon>indigoferoid/millettioid clade</taxon>
        <taxon>Phaseoleae</taxon>
        <taxon>Vigna</taxon>
    </lineage>
</organism>
<evidence type="ECO:0000313" key="2">
    <source>
        <dbReference type="EMBL" id="WVY95270.1"/>
    </source>
</evidence>
<keyword evidence="1" id="KW-0812">Transmembrane</keyword>
<accession>A0AAQ3MQI7</accession>
<keyword evidence="1" id="KW-1133">Transmembrane helix</keyword>
<keyword evidence="1" id="KW-0472">Membrane</keyword>
<reference evidence="2 3" key="1">
    <citation type="journal article" date="2023" name="Life. Sci Alliance">
        <title>Evolutionary insights into 3D genome organization and epigenetic landscape of Vigna mungo.</title>
        <authorList>
            <person name="Junaid A."/>
            <person name="Singh B."/>
            <person name="Bhatia S."/>
        </authorList>
    </citation>
    <scope>NUCLEOTIDE SEQUENCE [LARGE SCALE GENOMIC DNA]</scope>
    <source>
        <strain evidence="2">Urdbean</strain>
    </source>
</reference>
<dbReference type="EMBL" id="CP144691">
    <property type="protein sequence ID" value="WVY95270.1"/>
    <property type="molecule type" value="Genomic_DNA"/>
</dbReference>
<sequence length="128" mass="15178">MMKGWKILTKGKSSWVYISVFFFAHNGAMKCNSQIPSQHKKHGPHISLQTYQTLHPPKFCSFINHHVFLRLFFFLIFYIYFLSIIARKLYIVNEVFNRFGCLIEINFLKCVLVVRSLNVIMYLVQLII</sequence>
<feature type="transmembrane region" description="Helical" evidence="1">
    <location>
        <begin position="67"/>
        <end position="86"/>
    </location>
</feature>
<dbReference type="Proteomes" id="UP001374535">
    <property type="component" value="Chromosome 10"/>
</dbReference>
<evidence type="ECO:0000256" key="1">
    <source>
        <dbReference type="SAM" id="Phobius"/>
    </source>
</evidence>
<proteinExistence type="predicted"/>
<dbReference type="AlphaFoldDB" id="A0AAQ3MQI7"/>
<keyword evidence="3" id="KW-1185">Reference proteome</keyword>
<evidence type="ECO:0000313" key="3">
    <source>
        <dbReference type="Proteomes" id="UP001374535"/>
    </source>
</evidence>